<evidence type="ECO:0000259" key="1">
    <source>
        <dbReference type="Pfam" id="PF09994"/>
    </source>
</evidence>
<name>A0AAU6U905_UNCXX</name>
<feature type="domain" description="T6SS Phospholipase effector Tle1-like catalytic" evidence="1">
    <location>
        <begin position="342"/>
        <end position="431"/>
    </location>
</feature>
<dbReference type="AlphaFoldDB" id="A0AAU6U905"/>
<accession>A0AAU6U905</accession>
<sequence>MAISAHCIPCEQSNCWIEIDVRDEQNRSFKGQKATLTDAAGKTQTVTLKDGPTLVQGFAVGPVTVKLETQPWLKAAQSREALKKGETSQVPAYTDKLFGHCDVKREHVKVTTGDLCLTDPEQPLPKGHKAGQAQPPRFITKHSYVIEVKGYQLTTLRIGVFFDGTANNTFKHKGGKSALEEALAECSPEEQQILLEQCFEGALPDGLNNSEKNDITNIGKARELYKLPTKSELNVAVYVEGIGTTEGQDDATAGLAADKGDTSSAVRVEQTCQTQIVAEVKKQLERILPTIECIHKVEFDVFGFSRGASAARQFVNRIDQKGDHPLVEAMAADPDIPLKAGFDWVNRSDVRIQFVGLFDTVVSSYLWGKRNVTLAPDCAERVVHIVAADEWRYHFDLTRITDDAAGTAIADNFTEVIIPGAHSDIGGGYYSRWSLRDPNAVSPLITENCVIASFNSVELPHINAAKSKAYLDACAYAKMRAEQGWAKGVVSLASHSQPTQLGYLNVRPYIGSITGSQTGGQRHISVDVVLHRVVEGEYSRLPLHMMVEAARDAGVPFIEWDPTRRDLMMNSALSYPTVSLAKLDELWVDVAKRRGEVINLARSLPDEVYQKLRQSYLHYSADTGLVNKPNRVGDKEIRKMTGNKKGGY</sequence>
<organism evidence="2">
    <name type="scientific">bacterium 19CA06SA08-2</name>
    <dbReference type="NCBI Taxonomy" id="2920658"/>
    <lineage>
        <taxon>Bacteria</taxon>
    </lineage>
</organism>
<gene>
    <name evidence="2" type="ORF">MRM75_04960</name>
</gene>
<dbReference type="PANTHER" id="PTHR33840">
    <property type="match status" value="1"/>
</dbReference>
<evidence type="ECO:0000313" key="2">
    <source>
        <dbReference type="EMBL" id="XAG70347.1"/>
    </source>
</evidence>
<dbReference type="InterPro" id="IPR018712">
    <property type="entry name" value="Tle1-like_cat"/>
</dbReference>
<protein>
    <submittedName>
        <fullName evidence="2">DUF2235 domain-containing protein</fullName>
    </submittedName>
</protein>
<dbReference type="PANTHER" id="PTHR33840:SF1">
    <property type="entry name" value="TLE1 PHOSPHOLIPASE DOMAIN-CONTAINING PROTEIN"/>
    <property type="match status" value="1"/>
</dbReference>
<dbReference type="Pfam" id="PF09994">
    <property type="entry name" value="T6SS_Tle1-like_cat"/>
    <property type="match status" value="1"/>
</dbReference>
<dbReference type="EMBL" id="CP095353">
    <property type="protein sequence ID" value="XAG70347.1"/>
    <property type="molecule type" value="Genomic_DNA"/>
</dbReference>
<proteinExistence type="predicted"/>
<reference evidence="2" key="1">
    <citation type="submission" date="2022-03" db="EMBL/GenBank/DDBJ databases">
        <title>Sea Food Isolates.</title>
        <authorList>
            <person name="Li c."/>
        </authorList>
    </citation>
    <scope>NUCLEOTIDE SEQUENCE</scope>
    <source>
        <strain evidence="2">19CA06SA08-2</strain>
    </source>
</reference>